<dbReference type="PANTHER" id="PTHR10920:SF18">
    <property type="entry name" value="RRNA METHYLTRANSFERASE 2, MITOCHONDRIAL"/>
    <property type="match status" value="1"/>
</dbReference>
<feature type="compositionally biased region" description="Basic and acidic residues" evidence="8">
    <location>
        <begin position="826"/>
        <end position="839"/>
    </location>
</feature>
<evidence type="ECO:0000313" key="11">
    <source>
        <dbReference type="Proteomes" id="UP000070121"/>
    </source>
</evidence>
<keyword evidence="5" id="KW-0949">S-adenosyl-L-methionine</keyword>
<feature type="compositionally biased region" description="Acidic residues" evidence="8">
    <location>
        <begin position="402"/>
        <end position="417"/>
    </location>
</feature>
<gene>
    <name evidence="10" type="ORF">CSAL01_03612</name>
</gene>
<feature type="compositionally biased region" description="Acidic residues" evidence="8">
    <location>
        <begin position="804"/>
        <end position="822"/>
    </location>
</feature>
<evidence type="ECO:0000256" key="3">
    <source>
        <dbReference type="ARBA" id="ARBA00022603"/>
    </source>
</evidence>
<evidence type="ECO:0000256" key="4">
    <source>
        <dbReference type="ARBA" id="ARBA00022679"/>
    </source>
</evidence>
<keyword evidence="4" id="KW-0808">Transferase</keyword>
<feature type="compositionally biased region" description="Polar residues" evidence="8">
    <location>
        <begin position="453"/>
        <end position="478"/>
    </location>
</feature>
<feature type="region of interest" description="Disordered" evidence="8">
    <location>
        <begin position="323"/>
        <end position="342"/>
    </location>
</feature>
<dbReference type="STRING" id="1209931.A0A135U0B1"/>
<dbReference type="Proteomes" id="UP000070121">
    <property type="component" value="Unassembled WGS sequence"/>
</dbReference>
<keyword evidence="2" id="KW-0698">rRNA processing</keyword>
<feature type="compositionally biased region" description="Low complexity" evidence="8">
    <location>
        <begin position="494"/>
        <end position="504"/>
    </location>
</feature>
<evidence type="ECO:0000256" key="7">
    <source>
        <dbReference type="SAM" id="Coils"/>
    </source>
</evidence>
<dbReference type="SUPFAM" id="SSF53335">
    <property type="entry name" value="S-adenosyl-L-methionine-dependent methyltransferases"/>
    <property type="match status" value="1"/>
</dbReference>
<comment type="similarity">
    <text evidence="1">Belongs to the class I-like SAM-binding methyltransferase superfamily. RNA methyltransferase RlmE family.</text>
</comment>
<proteinExistence type="inferred from homology"/>
<feature type="coiled-coil region" evidence="7">
    <location>
        <begin position="26"/>
        <end position="81"/>
    </location>
</feature>
<feature type="compositionally biased region" description="Acidic residues" evidence="8">
    <location>
        <begin position="369"/>
        <end position="378"/>
    </location>
</feature>
<organism evidence="10 11">
    <name type="scientific">Colletotrichum salicis</name>
    <dbReference type="NCBI Taxonomy" id="1209931"/>
    <lineage>
        <taxon>Eukaryota</taxon>
        <taxon>Fungi</taxon>
        <taxon>Dikarya</taxon>
        <taxon>Ascomycota</taxon>
        <taxon>Pezizomycotina</taxon>
        <taxon>Sordariomycetes</taxon>
        <taxon>Hypocreomycetidae</taxon>
        <taxon>Glomerellales</taxon>
        <taxon>Glomerellaceae</taxon>
        <taxon>Colletotrichum</taxon>
        <taxon>Colletotrichum acutatum species complex</taxon>
    </lineage>
</organism>
<dbReference type="AlphaFoldDB" id="A0A135U0B1"/>
<keyword evidence="7" id="KW-0175">Coiled coil</keyword>
<feature type="region of interest" description="Disordered" evidence="8">
    <location>
        <begin position="369"/>
        <end position="545"/>
    </location>
</feature>
<dbReference type="HAMAP" id="MF_01547">
    <property type="entry name" value="RNA_methyltr_E"/>
    <property type="match status" value="1"/>
</dbReference>
<comment type="caution">
    <text evidence="10">The sequence shown here is derived from an EMBL/GenBank/DDBJ whole genome shotgun (WGS) entry which is preliminary data.</text>
</comment>
<evidence type="ECO:0000313" key="10">
    <source>
        <dbReference type="EMBL" id="KXH53762.1"/>
    </source>
</evidence>
<dbReference type="GO" id="GO:0008650">
    <property type="term" value="F:rRNA (uridine-2'-O-)-methyltransferase activity"/>
    <property type="evidence" value="ECO:0007669"/>
    <property type="project" value="TreeGrafter"/>
</dbReference>
<dbReference type="InterPro" id="IPR015507">
    <property type="entry name" value="rRNA-MeTfrase_E"/>
</dbReference>
<dbReference type="Pfam" id="PF01728">
    <property type="entry name" value="FtsJ"/>
    <property type="match status" value="1"/>
</dbReference>
<feature type="compositionally biased region" description="Acidic residues" evidence="8">
    <location>
        <begin position="482"/>
        <end position="492"/>
    </location>
</feature>
<evidence type="ECO:0000256" key="6">
    <source>
        <dbReference type="ARBA" id="ARBA00041184"/>
    </source>
</evidence>
<evidence type="ECO:0000256" key="8">
    <source>
        <dbReference type="SAM" id="MobiDB-lite"/>
    </source>
</evidence>
<evidence type="ECO:0000259" key="9">
    <source>
        <dbReference type="Pfam" id="PF01728"/>
    </source>
</evidence>
<evidence type="ECO:0000256" key="1">
    <source>
        <dbReference type="ARBA" id="ARBA00009258"/>
    </source>
</evidence>
<dbReference type="OrthoDB" id="20105at2759"/>
<dbReference type="PANTHER" id="PTHR10920">
    <property type="entry name" value="RIBOSOMAL RNA METHYLTRANSFERASE"/>
    <property type="match status" value="1"/>
</dbReference>
<dbReference type="InterPro" id="IPR029063">
    <property type="entry name" value="SAM-dependent_MTases_sf"/>
</dbReference>
<protein>
    <recommendedName>
        <fullName evidence="6">rRNA methyltransferase 2, mitochondrial</fullName>
    </recommendedName>
</protein>
<feature type="compositionally biased region" description="Basic and acidic residues" evidence="8">
    <location>
        <begin position="166"/>
        <end position="196"/>
    </location>
</feature>
<feature type="domain" description="Ribosomal RNA methyltransferase FtsJ" evidence="9">
    <location>
        <begin position="719"/>
        <end position="968"/>
    </location>
</feature>
<feature type="region of interest" description="Disordered" evidence="8">
    <location>
        <begin position="794"/>
        <end position="851"/>
    </location>
</feature>
<accession>A0A135U0B1</accession>
<feature type="region of interest" description="Disordered" evidence="8">
    <location>
        <begin position="155"/>
        <end position="221"/>
    </location>
</feature>
<dbReference type="GO" id="GO:0005739">
    <property type="term" value="C:mitochondrion"/>
    <property type="evidence" value="ECO:0007669"/>
    <property type="project" value="TreeGrafter"/>
</dbReference>
<dbReference type="EMBL" id="JFFI01001822">
    <property type="protein sequence ID" value="KXH53762.1"/>
    <property type="molecule type" value="Genomic_DNA"/>
</dbReference>
<sequence>MKHQQHIHKAQLIVKEEDTRRQKVTKQVLLDENATLREQLAEREAQINQLSDKFDQTRSDLESLQAKNRDQDTQLKAQKREFGHIKAELESLNSLSQDSTKVLAEKLALSREVNAMKPELEHLRSQVAHQQNVIAEKLELERQLNMAEVELAAEKRAREQQSAQAEGDKSAEDELRHRIKDAEKKLTTEKREKEQLQEELETAVSAAKAGQANKKAERESTQKIQEMEKMLSVERREREKLRKEHDMALSEAQTQNEMLEQRLDTVKSKLRNAQEELKAVRAELVARPAAIPSTQLPARPGGVKAQAGKKRRVEEVAMDDMSLGTPEDITRGRRPAKKKGLEQTMLGEKSLFSITPFLAKSKTLNVEDAVAEEDEEADVSYIPLSHQSQSQEVEVNAGANVEIEDAPEQLEELEEHEESANKPALTKTTKAKPKSKNDGESKKPRGRPKKALTETSPNMPVQGVSSAVNKPHTTSSAPLEQVLEDPDADEPENVAPAKVVAAGKGEQEVKKKKRKLGGESATLFDDDDGEVPPAATKRPGKVGMGAGRALGKTHLSMVRNAGAFGKKSFSPLKKDRRGVGASFLAFLSSSSFAEASLRPLITQFTNIKRLNDFDCSYATISVESDLASWHIKQEVTRGRSTPFQTPLSQPTRTMSEAAYRPLWSAALRQPSFSNFTTCKQCQISFPGTLQMRASSSNSRWKMRQGKDFFAREAKVQGLKSRAAFKLLEMDVKYKFFRKGQTVVDLVAVERTKPNGQILGIDIIPAQPPKGVSTIQGNFLSPDVQGMVKDYLERNRHRKKISPPAEEDGEEENDDEDSSEDSEAAVIEEKPSYIDMERAASENSSTAKDGAEAKKGRLVDIVLSDMSAPWDQTSGFGVNSLSNPYHRMMNTSGMAFRDHAGSMDLCGAALQFANDTLKNGGHFVCKFYQGSEDREFEKKLKTLFAKVFREKPESSRSDSKEAYFVALRRKGNVSLESDVFASKQFTLLPTSSTFIDQLTPSKLSGAKHISSTIFEQASSPNFNMPSADAQKGQLQTVLENKGIRFQFKTGAAKYECHLQDRST</sequence>
<dbReference type="InterPro" id="IPR050082">
    <property type="entry name" value="RNA_methyltr_RlmE"/>
</dbReference>
<name>A0A135U0B1_9PEZI</name>
<keyword evidence="3" id="KW-0489">Methyltransferase</keyword>
<reference evidence="10 11" key="1">
    <citation type="submission" date="2014-02" db="EMBL/GenBank/DDBJ databases">
        <title>The genome sequence of Colletotrichum salicis CBS 607.94.</title>
        <authorList>
            <person name="Baroncelli R."/>
            <person name="Thon M.R."/>
        </authorList>
    </citation>
    <scope>NUCLEOTIDE SEQUENCE [LARGE SCALE GENOMIC DNA]</scope>
    <source>
        <strain evidence="10 11">CBS 607.94</strain>
    </source>
</reference>
<dbReference type="InterPro" id="IPR002877">
    <property type="entry name" value="RNA_MeTrfase_FtsJ_dom"/>
</dbReference>
<evidence type="ECO:0000256" key="5">
    <source>
        <dbReference type="ARBA" id="ARBA00022691"/>
    </source>
</evidence>
<keyword evidence="11" id="KW-1185">Reference proteome</keyword>
<feature type="region of interest" description="Disordered" evidence="8">
    <location>
        <begin position="291"/>
        <end position="314"/>
    </location>
</feature>
<evidence type="ECO:0000256" key="2">
    <source>
        <dbReference type="ARBA" id="ARBA00022552"/>
    </source>
</evidence>
<dbReference type="Gene3D" id="3.40.50.150">
    <property type="entry name" value="Vaccinia Virus protein VP39"/>
    <property type="match status" value="1"/>
</dbReference>